<dbReference type="InterPro" id="IPR000792">
    <property type="entry name" value="Tscrpt_reg_LuxR_C"/>
</dbReference>
<keyword evidence="3" id="KW-1185">Reference proteome</keyword>
<comment type="caution">
    <text evidence="2">The sequence shown here is derived from an EMBL/GenBank/DDBJ whole genome shotgun (WGS) entry which is preliminary data.</text>
</comment>
<dbReference type="InterPro" id="IPR016032">
    <property type="entry name" value="Sig_transdc_resp-reg_C-effctor"/>
</dbReference>
<dbReference type="PRINTS" id="PR00038">
    <property type="entry name" value="HTHLUXR"/>
</dbReference>
<dbReference type="PROSITE" id="PS50043">
    <property type="entry name" value="HTH_LUXR_2"/>
    <property type="match status" value="1"/>
</dbReference>
<evidence type="ECO:0000259" key="1">
    <source>
        <dbReference type="PROSITE" id="PS50043"/>
    </source>
</evidence>
<dbReference type="RefSeq" id="WP_209843018.1">
    <property type="nucleotide sequence ID" value="NZ_JAGGJP010000022.1"/>
</dbReference>
<dbReference type="Pfam" id="PF00196">
    <property type="entry name" value="GerE"/>
    <property type="match status" value="1"/>
</dbReference>
<sequence>MLERHAREMWSSLGRAIGAAGDADFQAAVRAFLAGHVAFDNYLLIAYVGAEPPVILSRASASPLVHAGIESDYARAHYLLDPFYIAHLAAVPAGVHRLTDLAPDKFRGTAYFERYYERTTLLDELAFFAYPANGWTLNICIGRDETSGLSFSKADLCRARAIAPVVTALLETRYASASLHEQRAKSDPVADLRRRLRSREGIEITPRQAEVAMLILRGHSAKSISDVLGISWQTVRVFRRQLYERCRVTSQAELFAKVMPLL</sequence>
<dbReference type="EMBL" id="JBHSNA010000026">
    <property type="protein sequence ID" value="MFC5568100.1"/>
    <property type="molecule type" value="Genomic_DNA"/>
</dbReference>
<dbReference type="Proteomes" id="UP001596056">
    <property type="component" value="Unassembled WGS sequence"/>
</dbReference>
<accession>A0ABW0SHL8</accession>
<protein>
    <submittedName>
        <fullName evidence="2">LuxR C-terminal-related transcriptional regulator</fullName>
    </submittedName>
</protein>
<dbReference type="InterPro" id="IPR036388">
    <property type="entry name" value="WH-like_DNA-bd_sf"/>
</dbReference>
<evidence type="ECO:0000313" key="2">
    <source>
        <dbReference type="EMBL" id="MFC5568100.1"/>
    </source>
</evidence>
<proteinExistence type="predicted"/>
<evidence type="ECO:0000313" key="3">
    <source>
        <dbReference type="Proteomes" id="UP001596056"/>
    </source>
</evidence>
<gene>
    <name evidence="2" type="ORF">ACFPOC_16950</name>
</gene>
<dbReference type="SMART" id="SM00421">
    <property type="entry name" value="HTH_LUXR"/>
    <property type="match status" value="1"/>
</dbReference>
<feature type="domain" description="HTH luxR-type" evidence="1">
    <location>
        <begin position="197"/>
        <end position="262"/>
    </location>
</feature>
<reference evidence="3" key="1">
    <citation type="journal article" date="2019" name="Int. J. Syst. Evol. Microbiol.">
        <title>The Global Catalogue of Microorganisms (GCM) 10K type strain sequencing project: providing services to taxonomists for standard genome sequencing and annotation.</title>
        <authorList>
            <consortium name="The Broad Institute Genomics Platform"/>
            <consortium name="The Broad Institute Genome Sequencing Center for Infectious Disease"/>
            <person name="Wu L."/>
            <person name="Ma J."/>
        </authorList>
    </citation>
    <scope>NUCLEOTIDE SEQUENCE [LARGE SCALE GENOMIC DNA]</scope>
    <source>
        <strain evidence="3">KACC 11588</strain>
    </source>
</reference>
<name>A0ABW0SHL8_9RHOB</name>
<dbReference type="Gene3D" id="1.10.10.10">
    <property type="entry name" value="Winged helix-like DNA-binding domain superfamily/Winged helix DNA-binding domain"/>
    <property type="match status" value="1"/>
</dbReference>
<organism evidence="2 3">
    <name type="scientific">Rubellimicrobium aerolatum</name>
    <dbReference type="NCBI Taxonomy" id="490979"/>
    <lineage>
        <taxon>Bacteria</taxon>
        <taxon>Pseudomonadati</taxon>
        <taxon>Pseudomonadota</taxon>
        <taxon>Alphaproteobacteria</taxon>
        <taxon>Rhodobacterales</taxon>
        <taxon>Roseobacteraceae</taxon>
        <taxon>Rubellimicrobium</taxon>
    </lineage>
</organism>
<dbReference type="SUPFAM" id="SSF46894">
    <property type="entry name" value="C-terminal effector domain of the bipartite response regulators"/>
    <property type="match status" value="1"/>
</dbReference>